<proteinExistence type="predicted"/>
<keyword evidence="2" id="KW-1185">Reference proteome</keyword>
<name>A0ABQ8T7W6_PERAM</name>
<evidence type="ECO:0000313" key="2">
    <source>
        <dbReference type="Proteomes" id="UP001148838"/>
    </source>
</evidence>
<accession>A0ABQ8T7W6</accession>
<comment type="caution">
    <text evidence="1">The sequence shown here is derived from an EMBL/GenBank/DDBJ whole genome shotgun (WGS) entry which is preliminary data.</text>
</comment>
<gene>
    <name evidence="1" type="ORF">ANN_04188</name>
</gene>
<reference evidence="1 2" key="1">
    <citation type="journal article" date="2022" name="Allergy">
        <title>Genome assembly and annotation of Periplaneta americana reveal a comprehensive cockroach allergen profile.</title>
        <authorList>
            <person name="Wang L."/>
            <person name="Xiong Q."/>
            <person name="Saelim N."/>
            <person name="Wang L."/>
            <person name="Nong W."/>
            <person name="Wan A.T."/>
            <person name="Shi M."/>
            <person name="Liu X."/>
            <person name="Cao Q."/>
            <person name="Hui J.H.L."/>
            <person name="Sookrung N."/>
            <person name="Leung T.F."/>
            <person name="Tungtrongchitr A."/>
            <person name="Tsui S.K.W."/>
        </authorList>
    </citation>
    <scope>NUCLEOTIDE SEQUENCE [LARGE SCALE GENOMIC DNA]</scope>
    <source>
        <strain evidence="1">PWHHKU_190912</strain>
    </source>
</reference>
<organism evidence="1 2">
    <name type="scientific">Periplaneta americana</name>
    <name type="common">American cockroach</name>
    <name type="synonym">Blatta americana</name>
    <dbReference type="NCBI Taxonomy" id="6978"/>
    <lineage>
        <taxon>Eukaryota</taxon>
        <taxon>Metazoa</taxon>
        <taxon>Ecdysozoa</taxon>
        <taxon>Arthropoda</taxon>
        <taxon>Hexapoda</taxon>
        <taxon>Insecta</taxon>
        <taxon>Pterygota</taxon>
        <taxon>Neoptera</taxon>
        <taxon>Polyneoptera</taxon>
        <taxon>Dictyoptera</taxon>
        <taxon>Blattodea</taxon>
        <taxon>Blattoidea</taxon>
        <taxon>Blattidae</taxon>
        <taxon>Blattinae</taxon>
        <taxon>Periplaneta</taxon>
    </lineage>
</organism>
<protein>
    <submittedName>
        <fullName evidence="1">Uncharacterized protein</fullName>
    </submittedName>
</protein>
<dbReference type="EMBL" id="JAJSOF020000013">
    <property type="protein sequence ID" value="KAJ4442599.1"/>
    <property type="molecule type" value="Genomic_DNA"/>
</dbReference>
<evidence type="ECO:0000313" key="1">
    <source>
        <dbReference type="EMBL" id="KAJ4442599.1"/>
    </source>
</evidence>
<sequence>MEYGTTRWDPYRIYKINSLERIQYMAAKFVKGKREDGNDTIKELKWETLENRRRKTRITSLYRAHLGQKAWVDITARLEKPTYYGRNDHDFKIKCREQKTDVANQEETIQCLTYHAIYARDVERFCSPSGWQKKVSLELFVDDSKEYFESQNETNPDSSDTKSRDIRVTVRDNSTPVQRIHLASEQLSQGMRLAQFTLGRLRVLLQKVGSLKTGFNTDFSGILRYHMMKDQWSGEKFSPAPEFEPGFSALRADALSTKPHRITIPMPD</sequence>
<dbReference type="Proteomes" id="UP001148838">
    <property type="component" value="Unassembled WGS sequence"/>
</dbReference>